<keyword evidence="4" id="KW-1185">Reference proteome</keyword>
<dbReference type="OrthoDB" id="512920at2759"/>
<sequence>MRLLLLACLRAQTGNATTAARIQSHLHAAGHICVLKDAFLYESPAEIADLTSTDKFDAALAIHLYKGGRLLQGSRIPFGIIFGGTDVNEDVKSEEKHRVMGAVLEEARFAVAFTVEMKELAAAEWPEARKKIYVQTQGIKTTPSETFDWYRFLERADIPTDTDRLYLFLLICGLRRVKDPLYLVEVFSDWHRKDPSVHLGIIGPAVDPLFTREVKEKVKRAPGVHLLQELPQDDLHAAVKRCFALVNSSTSEGMSAAILEAMDLDVPVLARNIPGNAAIIKHKETGLLFSNPQLFLRFSPKSWMSVCLSEALLPLLHLQFSELGLGVSLAEGLCCSDLPATCCTGA</sequence>
<dbReference type="PANTHER" id="PTHR46660">
    <property type="match status" value="1"/>
</dbReference>
<dbReference type="InterPro" id="IPR001296">
    <property type="entry name" value="Glyco_trans_1"/>
</dbReference>
<accession>A0A6J0H943</accession>
<name>A0A6J0H943_9PASS</name>
<dbReference type="PANTHER" id="PTHR46660:SF2">
    <property type="entry name" value="GLYCOSYLTRANSFERASE 1 DOMAIN-CONTAINING PROTEIN 1"/>
    <property type="match status" value="1"/>
</dbReference>
<evidence type="ECO:0000313" key="6">
    <source>
        <dbReference type="RefSeq" id="XP_017671104.1"/>
    </source>
</evidence>
<dbReference type="CTD" id="144423"/>
<dbReference type="SUPFAM" id="SSF53756">
    <property type="entry name" value="UDP-Glycosyltransferase/glycogen phosphorylase"/>
    <property type="match status" value="1"/>
</dbReference>
<protein>
    <submittedName>
        <fullName evidence="5 6">Glycosyltransferase 1 domain-containing protein 1 isoform X1</fullName>
    </submittedName>
</protein>
<reference evidence="5 6" key="1">
    <citation type="submission" date="2025-04" db="UniProtKB">
        <authorList>
            <consortium name="RefSeq"/>
        </authorList>
    </citation>
    <scope>IDENTIFICATION</scope>
</reference>
<dbReference type="GO" id="GO:0016757">
    <property type="term" value="F:glycosyltransferase activity"/>
    <property type="evidence" value="ECO:0007669"/>
    <property type="project" value="UniProtKB-KW"/>
</dbReference>
<evidence type="ECO:0000313" key="4">
    <source>
        <dbReference type="Proteomes" id="UP000504624"/>
    </source>
</evidence>
<dbReference type="Pfam" id="PF00534">
    <property type="entry name" value="Glycos_transf_1"/>
    <property type="match status" value="1"/>
</dbReference>
<keyword evidence="1" id="KW-0808">Transferase</keyword>
<feature type="chain" id="PRO_5044637330" evidence="2">
    <location>
        <begin position="17"/>
        <end position="346"/>
    </location>
</feature>
<dbReference type="AlphaFoldDB" id="A0A6J0H943"/>
<keyword evidence="1" id="KW-0328">Glycosyltransferase</keyword>
<evidence type="ECO:0000259" key="3">
    <source>
        <dbReference type="Pfam" id="PF00534"/>
    </source>
</evidence>
<organism evidence="4 5">
    <name type="scientific">Lepidothrix coronata</name>
    <name type="common">blue-crowned manakin</name>
    <dbReference type="NCBI Taxonomy" id="321398"/>
    <lineage>
        <taxon>Eukaryota</taxon>
        <taxon>Metazoa</taxon>
        <taxon>Chordata</taxon>
        <taxon>Craniata</taxon>
        <taxon>Vertebrata</taxon>
        <taxon>Euteleostomi</taxon>
        <taxon>Archelosauria</taxon>
        <taxon>Archosauria</taxon>
        <taxon>Dinosauria</taxon>
        <taxon>Saurischia</taxon>
        <taxon>Theropoda</taxon>
        <taxon>Coelurosauria</taxon>
        <taxon>Aves</taxon>
        <taxon>Neognathae</taxon>
        <taxon>Neoaves</taxon>
        <taxon>Telluraves</taxon>
        <taxon>Australaves</taxon>
        <taxon>Passeriformes</taxon>
        <taxon>Pipridae</taxon>
        <taxon>Lepidothrix</taxon>
    </lineage>
</organism>
<dbReference type="Proteomes" id="UP000504624">
    <property type="component" value="Unplaced"/>
</dbReference>
<dbReference type="InterPro" id="IPR052622">
    <property type="entry name" value="Glycosyltransferase_G1"/>
</dbReference>
<evidence type="ECO:0000256" key="1">
    <source>
        <dbReference type="ARBA" id="ARBA00022676"/>
    </source>
</evidence>
<proteinExistence type="predicted"/>
<dbReference type="RefSeq" id="XP_017671103.1">
    <property type="nucleotide sequence ID" value="XM_017815614.1"/>
</dbReference>
<evidence type="ECO:0000313" key="5">
    <source>
        <dbReference type="RefSeq" id="XP_017671103.1"/>
    </source>
</evidence>
<keyword evidence="2" id="KW-0732">Signal</keyword>
<evidence type="ECO:0000256" key="2">
    <source>
        <dbReference type="SAM" id="SignalP"/>
    </source>
</evidence>
<dbReference type="GeneID" id="108497710"/>
<feature type="signal peptide" evidence="2">
    <location>
        <begin position="1"/>
        <end position="16"/>
    </location>
</feature>
<dbReference type="RefSeq" id="XP_017671104.1">
    <property type="nucleotide sequence ID" value="XM_017815615.1"/>
</dbReference>
<feature type="domain" description="Glycosyl transferase family 1" evidence="3">
    <location>
        <begin position="167"/>
        <end position="292"/>
    </location>
</feature>
<gene>
    <name evidence="5 6" type="primary">GLT1D1</name>
</gene>
<dbReference type="Gene3D" id="3.40.50.2000">
    <property type="entry name" value="Glycogen Phosphorylase B"/>
    <property type="match status" value="2"/>
</dbReference>